<dbReference type="EC" id="4.1.2.22" evidence="2"/>
<dbReference type="InterPro" id="IPR019790">
    <property type="entry name" value="Xul5P/Fru6P_PKetolase_CS"/>
</dbReference>
<dbReference type="EMBL" id="AP012200">
    <property type="protein sequence ID" value="BAK20940.1"/>
    <property type="molecule type" value="Genomic_DNA"/>
</dbReference>
<dbReference type="HOGENOM" id="CLU_013954_0_0_9"/>
<reference key="2">
    <citation type="submission" date="2011-04" db="EMBL/GenBank/DDBJ databases">
        <title>Whole genome sequence of Melissococcus plutonius ATCC 35311.</title>
        <authorList>
            <person name="Okumura K."/>
            <person name="Arai R."/>
            <person name="Osaki M."/>
            <person name="Okura M."/>
            <person name="Kirikae T."/>
            <person name="Takamatsu D."/>
            <person name="Akiyama T."/>
        </authorList>
    </citation>
    <scope>NUCLEOTIDE SEQUENCE</scope>
    <source>
        <strain>ATCC 35311</strain>
    </source>
</reference>
<name>F3Y8W2_MELPT</name>
<protein>
    <submittedName>
        <fullName evidence="2">Xylulose-5-phosphate phosphoketolase, fructose-6-phosphate phosphoketolase</fullName>
        <ecNumber evidence="2">4.1.2.22</ecNumber>
        <ecNumber evidence="2">4.1.2.9</ecNumber>
    </submittedName>
</protein>
<keyword evidence="2" id="KW-0456">Lyase</keyword>
<dbReference type="InterPro" id="IPR029061">
    <property type="entry name" value="THDP-binding"/>
</dbReference>
<dbReference type="PANTHER" id="PTHR31273">
    <property type="entry name" value="PHOSPHOKETOLASE-RELATED"/>
    <property type="match status" value="1"/>
</dbReference>
<evidence type="ECO:0000313" key="3">
    <source>
        <dbReference type="Proteomes" id="UP000008456"/>
    </source>
</evidence>
<dbReference type="Pfam" id="PF09364">
    <property type="entry name" value="XFP_N"/>
    <property type="match status" value="1"/>
</dbReference>
<proteinExistence type="predicted"/>
<dbReference type="GO" id="GO:0050193">
    <property type="term" value="F:phosphoketolase activity"/>
    <property type="evidence" value="ECO:0007669"/>
    <property type="project" value="UniProtKB-EC"/>
</dbReference>
<sequence>MVSNSYLDGSYTEIYPEITEDKEGLKKLFKQFSFPGGIASHAAPETPGSIHEGGELGYSISHATGAILDNPDVIAATVAGDGEAETGPLSAGWFANTFINPVNDGAILPILYLNGGKISNPTILERKSDEELTKYFEGMGWKPYFVEGTVPDEVHPLMAKILDHIIEEIKDIQKEARKDKAENAKMPHWPMLIMRTQKGWTGPKIWDDEKIEGTFHAHQVPIPVDAEHMEHIDALVDWLKSYHPEELFDKNGTLKPELKELAPKGDRRMAKNPITNGGLDPKPLKMNGWEQHAIDTSTPGMVTAQDMIVFGNYVEDLIKANPTNFRIFGPDETKSNRLNKVFDSTDRQWMEPISNTDEWQSSVGRVIDGQLSEHQAEGFLEGYI</sequence>
<dbReference type="GO" id="GO:0005975">
    <property type="term" value="P:carbohydrate metabolic process"/>
    <property type="evidence" value="ECO:0007669"/>
    <property type="project" value="InterPro"/>
</dbReference>
<accession>F3Y8W2</accession>
<dbReference type="InterPro" id="IPR018970">
    <property type="entry name" value="Xul5P/Fru6P_PKetolase_N"/>
</dbReference>
<evidence type="ECO:0000259" key="1">
    <source>
        <dbReference type="Pfam" id="PF09364"/>
    </source>
</evidence>
<dbReference type="InterPro" id="IPR005593">
    <property type="entry name" value="Xul5P/Fru6P_PKetolase"/>
</dbReference>
<reference evidence="2 3" key="1">
    <citation type="journal article" date="2011" name="J. Bacteriol.">
        <title>Complete genome sequence of Melissococcus plutonius ATCC 35311.</title>
        <authorList>
            <person name="Okumura K."/>
            <person name="Arai R."/>
            <person name="Okura M."/>
            <person name="Kirikae T."/>
            <person name="Takamatsu D."/>
            <person name="Osaki M."/>
            <person name="Miyoshi-Akiyama T."/>
        </authorList>
    </citation>
    <scope>NUCLEOTIDE SEQUENCE [LARGE SCALE GENOMIC DNA]</scope>
    <source>
        <strain evidence="3">ATCC 35311 / CIP 104052 / LMG 20360 / NCIMB 702443</strain>
    </source>
</reference>
<dbReference type="Proteomes" id="UP000008456">
    <property type="component" value="Chromosome"/>
</dbReference>
<dbReference type="EC" id="4.1.2.9" evidence="2"/>
<dbReference type="STRING" id="940190.MPTP_0461"/>
<dbReference type="GO" id="GO:0047905">
    <property type="term" value="F:fructose-6-phosphate phosphoketolase activity"/>
    <property type="evidence" value="ECO:0007669"/>
    <property type="project" value="UniProtKB-EC"/>
</dbReference>
<feature type="domain" description="Xylulose 5-phosphate/Fructose 6-phosphate phosphoketolase N-terminal" evidence="1">
    <location>
        <begin position="1"/>
        <end position="279"/>
    </location>
</feature>
<keyword evidence="3" id="KW-1185">Reference proteome</keyword>
<evidence type="ECO:0000313" key="2">
    <source>
        <dbReference type="EMBL" id="BAK20940.1"/>
    </source>
</evidence>
<dbReference type="PROSITE" id="PS60003">
    <property type="entry name" value="PHOSPHOKETOLASE_2"/>
    <property type="match status" value="1"/>
</dbReference>
<dbReference type="InterPro" id="IPR019789">
    <property type="entry name" value="Xul5P/Fru6P_PKetolase_ThDP_BS"/>
</dbReference>
<dbReference type="Pfam" id="PF03894">
    <property type="entry name" value="XFP"/>
    <property type="match status" value="1"/>
</dbReference>
<gene>
    <name evidence="2" type="ordered locus">MPTP_0461</name>
</gene>
<dbReference type="KEGG" id="mps:MPTP_0461"/>
<dbReference type="SUPFAM" id="SSF52518">
    <property type="entry name" value="Thiamin diphosphate-binding fold (THDP-binding)"/>
    <property type="match status" value="2"/>
</dbReference>
<dbReference type="Gene3D" id="3.40.50.970">
    <property type="match status" value="2"/>
</dbReference>
<dbReference type="PANTHER" id="PTHR31273:SF1">
    <property type="entry name" value="PHOSPHOKETOLASE-RELATED"/>
    <property type="match status" value="1"/>
</dbReference>
<organism evidence="2 3">
    <name type="scientific">Melissococcus plutonius (strain ATCC 35311 / DSM 29964 / CIP 104052 / LMG 20360 / NCIMB 702443)</name>
    <dbReference type="NCBI Taxonomy" id="940190"/>
    <lineage>
        <taxon>Bacteria</taxon>
        <taxon>Bacillati</taxon>
        <taxon>Bacillota</taxon>
        <taxon>Bacilli</taxon>
        <taxon>Lactobacillales</taxon>
        <taxon>Enterococcaceae</taxon>
        <taxon>Melissococcus</taxon>
    </lineage>
</organism>
<dbReference type="PROSITE" id="PS60002">
    <property type="entry name" value="PHOSPHOKETOLASE_1"/>
    <property type="match status" value="1"/>
</dbReference>
<dbReference type="AlphaFoldDB" id="F3Y8W2"/>